<keyword evidence="1" id="KW-1133">Transmembrane helix</keyword>
<keyword evidence="1" id="KW-0812">Transmembrane</keyword>
<evidence type="ECO:0000256" key="1">
    <source>
        <dbReference type="SAM" id="Phobius"/>
    </source>
</evidence>
<name>A0AAJ1MPQ7_9SPIO</name>
<comment type="caution">
    <text evidence="2">The sequence shown here is derived from an EMBL/GenBank/DDBJ whole genome shotgun (WGS) entry which is preliminary data.</text>
</comment>
<protein>
    <submittedName>
        <fullName evidence="2">Uncharacterized protein</fullName>
    </submittedName>
</protein>
<evidence type="ECO:0000313" key="3">
    <source>
        <dbReference type="Proteomes" id="UP001221217"/>
    </source>
</evidence>
<dbReference type="Proteomes" id="UP001221217">
    <property type="component" value="Unassembled WGS sequence"/>
</dbReference>
<dbReference type="AlphaFoldDB" id="A0AAJ1MPQ7"/>
<feature type="transmembrane region" description="Helical" evidence="1">
    <location>
        <begin position="34"/>
        <end position="50"/>
    </location>
</feature>
<dbReference type="EMBL" id="JAQQAL010000042">
    <property type="protein sequence ID" value="MDC7228229.1"/>
    <property type="molecule type" value="Genomic_DNA"/>
</dbReference>
<feature type="transmembrane region" description="Helical" evidence="1">
    <location>
        <begin position="12"/>
        <end position="28"/>
    </location>
</feature>
<proteinExistence type="predicted"/>
<reference evidence="2 3" key="1">
    <citation type="submission" date="2022-12" db="EMBL/GenBank/DDBJ databases">
        <title>Metagenome assembled genome from gulf of manar.</title>
        <authorList>
            <person name="Kohli P."/>
            <person name="Pk S."/>
            <person name="Venkata Ramana C."/>
            <person name="Sasikala C."/>
        </authorList>
    </citation>
    <scope>NUCLEOTIDE SEQUENCE [LARGE SCALE GENOMIC DNA]</scope>
    <source>
        <strain evidence="2">JB008</strain>
    </source>
</reference>
<feature type="transmembrane region" description="Helical" evidence="1">
    <location>
        <begin position="57"/>
        <end position="74"/>
    </location>
</feature>
<keyword evidence="1" id="KW-0472">Membrane</keyword>
<sequence length="141" mass="15975">MNAIIFNESTGFRRGLFTVLPIAIAIGFHPKNFIIAWPVGLIILYSVICRRRSLPEGIGFVLIPAVSAVFLVLLSKEFNSAFVPDYSSFDNDVGGFESFDSKILGFDDFYRKIFLRISGTCYTPRIWPVWNVLYGIPVIYH</sequence>
<evidence type="ECO:0000313" key="2">
    <source>
        <dbReference type="EMBL" id="MDC7228229.1"/>
    </source>
</evidence>
<organism evidence="2 3">
    <name type="scientific">Candidatus Thalassospirochaeta sargassi</name>
    <dbReference type="NCBI Taxonomy" id="3119039"/>
    <lineage>
        <taxon>Bacteria</taxon>
        <taxon>Pseudomonadati</taxon>
        <taxon>Spirochaetota</taxon>
        <taxon>Spirochaetia</taxon>
        <taxon>Spirochaetales</taxon>
        <taxon>Spirochaetaceae</taxon>
        <taxon>Candidatus Thalassospirochaeta</taxon>
    </lineage>
</organism>
<accession>A0AAJ1MPQ7</accession>
<gene>
    <name evidence="2" type="ORF">PQJ61_15815</name>
</gene>